<feature type="region of interest" description="Disordered" evidence="1">
    <location>
        <begin position="1"/>
        <end position="26"/>
    </location>
</feature>
<dbReference type="Gene3D" id="3.30.1590.10">
    <property type="entry name" value="Maltooligosyl trehalose synthase, domain 2"/>
    <property type="match status" value="1"/>
</dbReference>
<dbReference type="CDD" id="cd11336">
    <property type="entry name" value="AmyAc_MTSase"/>
    <property type="match status" value="1"/>
</dbReference>
<dbReference type="SMART" id="SM00642">
    <property type="entry name" value="Aamy"/>
    <property type="match status" value="1"/>
</dbReference>
<dbReference type="RefSeq" id="WP_005369289.1">
    <property type="nucleotide sequence ID" value="NZ_CM001475.1"/>
</dbReference>
<feature type="domain" description="Glycosyl hydrolase family 13 catalytic" evidence="2">
    <location>
        <begin position="32"/>
        <end position="546"/>
    </location>
</feature>
<dbReference type="Pfam" id="PF00128">
    <property type="entry name" value="Alpha-amylase"/>
    <property type="match status" value="1"/>
</dbReference>
<name>H8GNB4_METAL</name>
<dbReference type="PANTHER" id="PTHR10357:SF216">
    <property type="entry name" value="MALTOOLIGOSYL TREHALOSE SYNTHASE-RELATED"/>
    <property type="match status" value="1"/>
</dbReference>
<dbReference type="InterPro" id="IPR017853">
    <property type="entry name" value="GH"/>
</dbReference>
<reference evidence="3 4" key="1">
    <citation type="journal article" date="2013" name="Genome Announc.">
        <title>Genome Sequence of the Obligate Gammaproteobacterial Methanotroph Methylomicrobium album Strain BG8.</title>
        <authorList>
            <person name="Kits K.D."/>
            <person name="Kalyuzhnaya M.G."/>
            <person name="Klotz M.G."/>
            <person name="Jetten M.S."/>
            <person name="Op den Camp H.J."/>
            <person name="Vuilleumier S."/>
            <person name="Bringel F."/>
            <person name="Dispirito A.A."/>
            <person name="Murrell J.C."/>
            <person name="Bruce D."/>
            <person name="Cheng J.F."/>
            <person name="Copeland A."/>
            <person name="Goodwin L."/>
            <person name="Hauser L."/>
            <person name="Lajus A."/>
            <person name="Land M.L."/>
            <person name="Lapidus A."/>
            <person name="Lucas S."/>
            <person name="Medigue C."/>
            <person name="Pitluck S."/>
            <person name="Woyke T."/>
            <person name="Zeytun A."/>
            <person name="Stein L.Y."/>
        </authorList>
    </citation>
    <scope>NUCLEOTIDE SEQUENCE [LARGE SCALE GENOMIC DNA]</scope>
    <source>
        <strain evidence="3 4">BG8</strain>
    </source>
</reference>
<dbReference type="HOGENOM" id="CLU_005045_1_0_6"/>
<dbReference type="PANTHER" id="PTHR10357">
    <property type="entry name" value="ALPHA-AMYLASE FAMILY MEMBER"/>
    <property type="match status" value="1"/>
</dbReference>
<keyword evidence="4" id="KW-1185">Reference proteome</keyword>
<organism evidence="3 4">
    <name type="scientific">Methylomicrobium album BG8</name>
    <dbReference type="NCBI Taxonomy" id="686340"/>
    <lineage>
        <taxon>Bacteria</taxon>
        <taxon>Pseudomonadati</taxon>
        <taxon>Pseudomonadota</taxon>
        <taxon>Gammaproteobacteria</taxon>
        <taxon>Methylococcales</taxon>
        <taxon>Methylococcaceae</taxon>
        <taxon>Methylomicrobium</taxon>
    </lineage>
</organism>
<evidence type="ECO:0000256" key="1">
    <source>
        <dbReference type="SAM" id="MobiDB-lite"/>
    </source>
</evidence>
<dbReference type="Proteomes" id="UP000005090">
    <property type="component" value="Chromosome"/>
</dbReference>
<evidence type="ECO:0000259" key="2">
    <source>
        <dbReference type="SMART" id="SM00642"/>
    </source>
</evidence>
<dbReference type="eggNOG" id="COG3280">
    <property type="taxonomic scope" value="Bacteria"/>
</dbReference>
<dbReference type="AlphaFoldDB" id="H8GNB4"/>
<gene>
    <name evidence="3" type="ORF">Metal_0492</name>
</gene>
<protein>
    <submittedName>
        <fullName evidence="3">Malto-oligosyltrehalose synthase</fullName>
    </submittedName>
</protein>
<dbReference type="GO" id="GO:0030980">
    <property type="term" value="P:alpha-glucan catabolic process"/>
    <property type="evidence" value="ECO:0007669"/>
    <property type="project" value="TreeGrafter"/>
</dbReference>
<dbReference type="SUPFAM" id="SSF51445">
    <property type="entry name" value="(Trans)glycosidases"/>
    <property type="match status" value="1"/>
</dbReference>
<dbReference type="Gene3D" id="3.20.20.80">
    <property type="entry name" value="Glycosidases"/>
    <property type="match status" value="4"/>
</dbReference>
<dbReference type="EMBL" id="CM001475">
    <property type="protein sequence ID" value="EIC28343.1"/>
    <property type="molecule type" value="Genomic_DNA"/>
</dbReference>
<dbReference type="GO" id="GO:0047470">
    <property type="term" value="F:(1,4)-alpha-D-glucan 1-alpha-D-glucosylmutase activity"/>
    <property type="evidence" value="ECO:0007669"/>
    <property type="project" value="TreeGrafter"/>
</dbReference>
<dbReference type="InterPro" id="IPR012767">
    <property type="entry name" value="Trehalose_TreY"/>
</dbReference>
<proteinExistence type="predicted"/>
<feature type="compositionally biased region" description="Basic and acidic residues" evidence="1">
    <location>
        <begin position="249"/>
        <end position="259"/>
    </location>
</feature>
<feature type="region of interest" description="Disordered" evidence="1">
    <location>
        <begin position="238"/>
        <end position="259"/>
    </location>
</feature>
<dbReference type="GO" id="GO:0005992">
    <property type="term" value="P:trehalose biosynthetic process"/>
    <property type="evidence" value="ECO:0007669"/>
    <property type="project" value="TreeGrafter"/>
</dbReference>
<sequence>MMIESTAGYPLPRESEEQPSETALRRQKAAIPVSTYRLQLNKGFTFAKATRLVPYLRRLGISHCYVSPYLKARPGSTHGYDIVDHGAINPEIGSAEAFDRFVAELQRHGMGLIADIVPNHMGVMGSDNLWWQDVLENGQASGYADFFDIEWHPVNQALQNKLLIPVLGGLYGEILEQRQLTLEFDATLGEFGIYYFQHRFPVDPQTYPLILNSQHAQLTKAFAPDDPVFPEYQTLDNSFSKLPPSTETTEEKKEERRRDKEVFKKHLARLCADNPPILRFIADRVAEINRSGGENGEMHALLEKQVYRLAYWRVAGDEINYRRFFDINDLAGLRIEDEKVFDTTHQLILSQLGQGKIQGLRIDHADGLYDPVAYYERLNKKMAAILSNIEAEPKDMPPVYVVAEKIVANYEYLSSDWPIHGTTGYEFANIVNGVFIDGNAEAQLTRCYGRFARKRQDFGELVYQSKKRVMTTLMGGELSVLANQLGKIANANPKTRDYTLNALREALSEVVACFPVYRTYINGNSIGKKDSQYINWAVEQARQRSRAADKTVFEFIRNILLLEQHSPVSERERLKFAMKLQQYTAPVMAKGYEDTACYRYNRLISVNEVGGDPGHLGYSVNAFHYFNQERLKKWPHSMLSLSTHDSKHSADARARINVLSEIPQQWQEVVLRWRKLTKRPKSKAGRTAIVWDDEYLFYQVLIGTWPLTPMDETTLKDYRERIRAYMIKAVREAKLYTSWIDPNEEYEQAVDAFVCRCLDTNTNPMFLREFTEFEKRIRTPGLLNALAQTVLQLTSPGMPDIYQGCELWQFTLVDPDNRRPPDFDRRHQAMERLEAMLAKPDQNRLQLLRSLLASMEDGRIKLFVVMQTLRFRLRHAALFQTGDYLKINIQGSGAEHLLAFARKDRNHFVIIVVPRLIAALYIDKAEPPGGFWNGTRLELPPAAPEEYRDLFGQCRASTVRAEDQLQLCLPSSFGLFPFAIMSTPPESAP</sequence>
<dbReference type="InterPro" id="IPR006047">
    <property type="entry name" value="GH13_cat_dom"/>
</dbReference>
<dbReference type="NCBIfam" id="TIGR02401">
    <property type="entry name" value="trehalose_TreY"/>
    <property type="match status" value="1"/>
</dbReference>
<accession>H8GNB4</accession>
<dbReference type="STRING" id="686340.Metal_0492"/>
<evidence type="ECO:0000313" key="4">
    <source>
        <dbReference type="Proteomes" id="UP000005090"/>
    </source>
</evidence>
<evidence type="ECO:0000313" key="3">
    <source>
        <dbReference type="EMBL" id="EIC28343.1"/>
    </source>
</evidence>